<keyword evidence="3" id="KW-1185">Reference proteome</keyword>
<feature type="compositionally biased region" description="Basic and acidic residues" evidence="1">
    <location>
        <begin position="54"/>
        <end position="63"/>
    </location>
</feature>
<feature type="region of interest" description="Disordered" evidence="1">
    <location>
        <begin position="297"/>
        <end position="328"/>
    </location>
</feature>
<gene>
    <name evidence="2" type="ORF">NDU88_007758</name>
</gene>
<feature type="compositionally biased region" description="Polar residues" evidence="1">
    <location>
        <begin position="25"/>
        <end position="53"/>
    </location>
</feature>
<sequence length="328" mass="36258">MDQGQPVLRKDHTITLGPSWETAPPSKTAQESMPDLSSPSALNTQPSHVTQDNSLEHTIKPQKWEPPVSLIIVIKGRGEGRTPRNHTPNENSTDGNQEKPGPASPGSVSAKHLTSPCWEATFTQEELEEVFNKEEEQCTEEGGEDALLAHPEKSVKHSGTIGEQVLETAQTHNHNHSRTDTKDALRTGWEALNSTLMPITKATIFNTNKLDIQNEILQNLATTTMAIDSKLDKLNTLIRRAQSHMEADKGKVNQTHQCHCSPFLAKLKELPSVMSTLVTDLKQELLQRGNVKQLLQDLQGTNNPQKRTSIHPKLDAASPASPYIQNRP</sequence>
<reference evidence="2" key="1">
    <citation type="journal article" date="2022" name="bioRxiv">
        <title>Sequencing and chromosome-scale assembly of the giantPleurodeles waltlgenome.</title>
        <authorList>
            <person name="Brown T."/>
            <person name="Elewa A."/>
            <person name="Iarovenko S."/>
            <person name="Subramanian E."/>
            <person name="Araus A.J."/>
            <person name="Petzold A."/>
            <person name="Susuki M."/>
            <person name="Suzuki K.-i.T."/>
            <person name="Hayashi T."/>
            <person name="Toyoda A."/>
            <person name="Oliveira C."/>
            <person name="Osipova E."/>
            <person name="Leigh N.D."/>
            <person name="Simon A."/>
            <person name="Yun M.H."/>
        </authorList>
    </citation>
    <scope>NUCLEOTIDE SEQUENCE</scope>
    <source>
        <strain evidence="2">20211129_DDA</strain>
        <tissue evidence="2">Liver</tissue>
    </source>
</reference>
<comment type="caution">
    <text evidence="2">The sequence shown here is derived from an EMBL/GenBank/DDBJ whole genome shotgun (WGS) entry which is preliminary data.</text>
</comment>
<evidence type="ECO:0000313" key="3">
    <source>
        <dbReference type="Proteomes" id="UP001066276"/>
    </source>
</evidence>
<evidence type="ECO:0000313" key="2">
    <source>
        <dbReference type="EMBL" id="KAJ1141425.1"/>
    </source>
</evidence>
<feature type="compositionally biased region" description="Polar residues" evidence="1">
    <location>
        <begin position="297"/>
        <end position="307"/>
    </location>
</feature>
<protein>
    <submittedName>
        <fullName evidence="2">Uncharacterized protein</fullName>
    </submittedName>
</protein>
<organism evidence="2 3">
    <name type="scientific">Pleurodeles waltl</name>
    <name type="common">Iberian ribbed newt</name>
    <dbReference type="NCBI Taxonomy" id="8319"/>
    <lineage>
        <taxon>Eukaryota</taxon>
        <taxon>Metazoa</taxon>
        <taxon>Chordata</taxon>
        <taxon>Craniata</taxon>
        <taxon>Vertebrata</taxon>
        <taxon>Euteleostomi</taxon>
        <taxon>Amphibia</taxon>
        <taxon>Batrachia</taxon>
        <taxon>Caudata</taxon>
        <taxon>Salamandroidea</taxon>
        <taxon>Salamandridae</taxon>
        <taxon>Pleurodelinae</taxon>
        <taxon>Pleurodeles</taxon>
    </lineage>
</organism>
<evidence type="ECO:0000256" key="1">
    <source>
        <dbReference type="SAM" id="MobiDB-lite"/>
    </source>
</evidence>
<dbReference type="Proteomes" id="UP001066276">
    <property type="component" value="Chromosome 6"/>
</dbReference>
<feature type="region of interest" description="Disordered" evidence="1">
    <location>
        <begin position="1"/>
        <end position="113"/>
    </location>
</feature>
<accession>A0AAV7QSS8</accession>
<proteinExistence type="predicted"/>
<name>A0AAV7QSS8_PLEWA</name>
<dbReference type="EMBL" id="JANPWB010000010">
    <property type="protein sequence ID" value="KAJ1141425.1"/>
    <property type="molecule type" value="Genomic_DNA"/>
</dbReference>
<dbReference type="AlphaFoldDB" id="A0AAV7QSS8"/>
<feature type="compositionally biased region" description="Polar residues" evidence="1">
    <location>
        <begin position="85"/>
        <end position="95"/>
    </location>
</feature>